<dbReference type="InterPro" id="IPR011989">
    <property type="entry name" value="ARM-like"/>
</dbReference>
<proteinExistence type="predicted"/>
<keyword evidence="2" id="KW-1185">Reference proteome</keyword>
<feature type="non-terminal residue" evidence="1">
    <location>
        <position position="286"/>
    </location>
</feature>
<evidence type="ECO:0000313" key="2">
    <source>
        <dbReference type="Proteomes" id="UP001165082"/>
    </source>
</evidence>
<accession>A0A9W7DLP9</accession>
<sequence length="286" mass="30578">PLSQWLLSSSPSQGDIAVGLMGLLQALKFANANGIAINPCTDGSGVYVTPGGEFKLFCFYGTAKVPLDERFFRGTGIRAFKDWGADRAGATRTGAQGVDGTIAGELLERCYENVEGGMETCFRKALGKLKEGQMSPGKLLGAPVFAKGVCKVKKVDHLKVIGQEGKNGSTSDGIYYRNVVRAKVREVLGIYASPKDEGGRRVLLAGVETYYMTLKEGEWVEEDKVLTMKLFQVNDRAVRGALLGSIGQVVGGGPLVVNKIFEPLCSGFTDSSPALRELTLKSCAPL</sequence>
<comment type="caution">
    <text evidence="1">The sequence shown here is derived from an EMBL/GenBank/DDBJ whole genome shotgun (WGS) entry which is preliminary data.</text>
</comment>
<dbReference type="OrthoDB" id="447103at2759"/>
<reference evidence="1" key="1">
    <citation type="submission" date="2022-07" db="EMBL/GenBank/DDBJ databases">
        <title>Genome analysis of Parmales, a sister group of diatoms, reveals the evolutionary specialization of diatoms from phago-mixotrophs to photoautotrophs.</title>
        <authorList>
            <person name="Ban H."/>
            <person name="Sato S."/>
            <person name="Yoshikawa S."/>
            <person name="Kazumasa Y."/>
            <person name="Nakamura Y."/>
            <person name="Ichinomiya M."/>
            <person name="Saitoh K."/>
            <person name="Sato N."/>
            <person name="Blanc-Mathieu R."/>
            <person name="Endo H."/>
            <person name="Kuwata A."/>
            <person name="Ogata H."/>
        </authorList>
    </citation>
    <scope>NUCLEOTIDE SEQUENCE</scope>
</reference>
<evidence type="ECO:0000313" key="1">
    <source>
        <dbReference type="EMBL" id="GMH46832.1"/>
    </source>
</evidence>
<gene>
    <name evidence="1" type="ORF">TrRE_jg2235</name>
</gene>
<organism evidence="1 2">
    <name type="scientific">Triparma retinervis</name>
    <dbReference type="NCBI Taxonomy" id="2557542"/>
    <lineage>
        <taxon>Eukaryota</taxon>
        <taxon>Sar</taxon>
        <taxon>Stramenopiles</taxon>
        <taxon>Ochrophyta</taxon>
        <taxon>Bolidophyceae</taxon>
        <taxon>Parmales</taxon>
        <taxon>Triparmaceae</taxon>
        <taxon>Triparma</taxon>
    </lineage>
</organism>
<name>A0A9W7DLP9_9STRA</name>
<feature type="non-terminal residue" evidence="1">
    <location>
        <position position="1"/>
    </location>
</feature>
<protein>
    <submittedName>
        <fullName evidence="1">Uncharacterized protein</fullName>
    </submittedName>
</protein>
<dbReference type="Gene3D" id="1.25.10.10">
    <property type="entry name" value="Leucine-rich Repeat Variant"/>
    <property type="match status" value="1"/>
</dbReference>
<dbReference type="EMBL" id="BRXZ01000543">
    <property type="protein sequence ID" value="GMH46832.1"/>
    <property type="molecule type" value="Genomic_DNA"/>
</dbReference>
<dbReference type="AlphaFoldDB" id="A0A9W7DLP9"/>
<dbReference type="Proteomes" id="UP001165082">
    <property type="component" value="Unassembled WGS sequence"/>
</dbReference>